<gene>
    <name evidence="1" type="ORF">LCGC14_1966050</name>
</gene>
<dbReference type="AlphaFoldDB" id="A0A0F9FD55"/>
<dbReference type="EMBL" id="LAZR01021738">
    <property type="protein sequence ID" value="KKL84304.1"/>
    <property type="molecule type" value="Genomic_DNA"/>
</dbReference>
<accession>A0A0F9FD55</accession>
<reference evidence="1" key="1">
    <citation type="journal article" date="2015" name="Nature">
        <title>Complex archaea that bridge the gap between prokaryotes and eukaryotes.</title>
        <authorList>
            <person name="Spang A."/>
            <person name="Saw J.H."/>
            <person name="Jorgensen S.L."/>
            <person name="Zaremba-Niedzwiedzka K."/>
            <person name="Martijn J."/>
            <person name="Lind A.E."/>
            <person name="van Eijk R."/>
            <person name="Schleper C."/>
            <person name="Guy L."/>
            <person name="Ettema T.J."/>
        </authorList>
    </citation>
    <scope>NUCLEOTIDE SEQUENCE</scope>
</reference>
<proteinExistence type="predicted"/>
<evidence type="ECO:0000313" key="1">
    <source>
        <dbReference type="EMBL" id="KKL84304.1"/>
    </source>
</evidence>
<organism evidence="1">
    <name type="scientific">marine sediment metagenome</name>
    <dbReference type="NCBI Taxonomy" id="412755"/>
    <lineage>
        <taxon>unclassified sequences</taxon>
        <taxon>metagenomes</taxon>
        <taxon>ecological metagenomes</taxon>
    </lineage>
</organism>
<comment type="caution">
    <text evidence="1">The sequence shown here is derived from an EMBL/GenBank/DDBJ whole genome shotgun (WGS) entry which is preliminary data.</text>
</comment>
<name>A0A0F9FD55_9ZZZZ</name>
<sequence length="22" mass="2573">MNVTLRNRDIDNGLILIQPFTE</sequence>
<feature type="non-terminal residue" evidence="1">
    <location>
        <position position="22"/>
    </location>
</feature>
<protein>
    <submittedName>
        <fullName evidence="1">Uncharacterized protein</fullName>
    </submittedName>
</protein>